<dbReference type="EMBL" id="PFEF01000004">
    <property type="protein sequence ID" value="PJE64693.1"/>
    <property type="molecule type" value="Genomic_DNA"/>
</dbReference>
<keyword evidence="2" id="KW-0812">Transmembrane</keyword>
<evidence type="ECO:0000256" key="2">
    <source>
        <dbReference type="SAM" id="Phobius"/>
    </source>
</evidence>
<name>A0A2M8KXT0_9BACT</name>
<accession>A0A2M8KXT0</accession>
<evidence type="ECO:0000256" key="1">
    <source>
        <dbReference type="SAM" id="MobiDB-lite"/>
    </source>
</evidence>
<gene>
    <name evidence="3" type="ORF">COU90_01405</name>
</gene>
<protein>
    <submittedName>
        <fullName evidence="3">Uncharacterized protein</fullName>
    </submittedName>
</protein>
<feature type="transmembrane region" description="Helical" evidence="2">
    <location>
        <begin position="60"/>
        <end position="81"/>
    </location>
</feature>
<feature type="region of interest" description="Disordered" evidence="1">
    <location>
        <begin position="1"/>
        <end position="20"/>
    </location>
</feature>
<comment type="caution">
    <text evidence="3">The sequence shown here is derived from an EMBL/GenBank/DDBJ whole genome shotgun (WGS) entry which is preliminary data.</text>
</comment>
<dbReference type="AlphaFoldDB" id="A0A2M8KXT0"/>
<dbReference type="Proteomes" id="UP000229098">
    <property type="component" value="Unassembled WGS sequence"/>
</dbReference>
<evidence type="ECO:0000313" key="3">
    <source>
        <dbReference type="EMBL" id="PJE64693.1"/>
    </source>
</evidence>
<proteinExistence type="predicted"/>
<keyword evidence="2" id="KW-1133">Transmembrane helix</keyword>
<reference evidence="4" key="1">
    <citation type="submission" date="2017-09" db="EMBL/GenBank/DDBJ databases">
        <title>Depth-based differentiation of microbial function through sediment-hosted aquifers and enrichment of novel symbionts in the deep terrestrial subsurface.</title>
        <authorList>
            <person name="Probst A.J."/>
            <person name="Ladd B."/>
            <person name="Jarett J.K."/>
            <person name="Geller-Mcgrath D.E."/>
            <person name="Sieber C.M.K."/>
            <person name="Emerson J.B."/>
            <person name="Anantharaman K."/>
            <person name="Thomas B.C."/>
            <person name="Malmstrom R."/>
            <person name="Stieglmeier M."/>
            <person name="Klingl A."/>
            <person name="Woyke T."/>
            <person name="Ryan C.M."/>
            <person name="Banfield J.F."/>
        </authorList>
    </citation>
    <scope>NUCLEOTIDE SEQUENCE [LARGE SCALE GENOMIC DNA]</scope>
</reference>
<sequence>MYQNDKNNKGIDLSGSTKDSGTDVKFKEYRISHPYYPETSKIIRWVIKYSGGLVKDEKQASYVLFGFVVAAAVIILIVLIFSRSSSSEIRKIIPKKEYIDPPKPWIQNL</sequence>
<keyword evidence="2" id="KW-0472">Membrane</keyword>
<evidence type="ECO:0000313" key="4">
    <source>
        <dbReference type="Proteomes" id="UP000229098"/>
    </source>
</evidence>
<organism evidence="3 4">
    <name type="scientific">Candidatus Ryanbacteria bacterium CG10_big_fil_rev_8_21_14_0_10_43_42</name>
    <dbReference type="NCBI Taxonomy" id="1974864"/>
    <lineage>
        <taxon>Bacteria</taxon>
        <taxon>Candidatus Ryaniibacteriota</taxon>
    </lineage>
</organism>